<dbReference type="GO" id="GO:0009378">
    <property type="term" value="F:four-way junction helicase activity"/>
    <property type="evidence" value="ECO:0007669"/>
    <property type="project" value="TreeGrafter"/>
</dbReference>
<comment type="caution">
    <text evidence="6">The sequence shown here is derived from an EMBL/GenBank/DDBJ whole genome shotgun (WGS) entry which is preliminary data.</text>
</comment>
<evidence type="ECO:0000256" key="2">
    <source>
        <dbReference type="ARBA" id="ARBA00034617"/>
    </source>
</evidence>
<dbReference type="PANTHER" id="PTHR13710:SF154">
    <property type="entry name" value="RECQ HELICASE, PUTATIVE (AFU_ORTHOLOGUE AFUA_6G14720)-RELATED"/>
    <property type="match status" value="1"/>
</dbReference>
<comment type="similarity">
    <text evidence="1">Belongs to the helicase family. RecQ subfamily.</text>
</comment>
<dbReference type="Proteomes" id="UP000807306">
    <property type="component" value="Unassembled WGS sequence"/>
</dbReference>
<evidence type="ECO:0000259" key="5">
    <source>
        <dbReference type="PROSITE" id="PS51194"/>
    </source>
</evidence>
<dbReference type="EC" id="5.6.2.4" evidence="3"/>
<dbReference type="PROSITE" id="PS00028">
    <property type="entry name" value="ZINC_FINGER_C2H2_1"/>
    <property type="match status" value="1"/>
</dbReference>
<keyword evidence="7" id="KW-1185">Reference proteome</keyword>
<dbReference type="Gene3D" id="3.40.50.300">
    <property type="entry name" value="P-loop containing nucleotide triphosphate hydrolases"/>
    <property type="match status" value="2"/>
</dbReference>
<comment type="catalytic activity">
    <reaction evidence="2">
        <text>Couples ATP hydrolysis with the unwinding of duplex DNA by translocating in the 3'-5' direction.</text>
        <dbReference type="EC" id="5.6.2.4"/>
    </reaction>
</comment>
<dbReference type="InterPro" id="IPR027417">
    <property type="entry name" value="P-loop_NTPase"/>
</dbReference>
<dbReference type="GO" id="GO:0005694">
    <property type="term" value="C:chromosome"/>
    <property type="evidence" value="ECO:0007669"/>
    <property type="project" value="TreeGrafter"/>
</dbReference>
<name>A0A9P6E3Q6_9AGAR</name>
<dbReference type="GO" id="GO:0043138">
    <property type="term" value="F:3'-5' DNA helicase activity"/>
    <property type="evidence" value="ECO:0007669"/>
    <property type="project" value="UniProtKB-EC"/>
</dbReference>
<feature type="domain" description="Helicase C-terminal" evidence="5">
    <location>
        <begin position="1174"/>
        <end position="1317"/>
    </location>
</feature>
<evidence type="ECO:0000256" key="1">
    <source>
        <dbReference type="ARBA" id="ARBA00005446"/>
    </source>
</evidence>
<protein>
    <recommendedName>
        <fullName evidence="3">DNA 3'-5' helicase</fullName>
        <ecNumber evidence="3">5.6.2.4</ecNumber>
    </recommendedName>
</protein>
<dbReference type="InterPro" id="IPR001650">
    <property type="entry name" value="Helicase_C-like"/>
</dbReference>
<dbReference type="Pfam" id="PF00271">
    <property type="entry name" value="Helicase_C"/>
    <property type="match status" value="1"/>
</dbReference>
<sequence>MQSSANKIANNCKKGDCEMPVYTQQKDFHNRVYHQTTTEITHAGRKITIVRDAMTKHFHCPECNKHSYRDPESLRSHLANCENSATFKEAEYIRTPCAQTITTLGRFNLLTFNVVVSSALKAVVCVQCHKPILPATSIPSHIRTHLPELSFPSDLYTLLTERVTLSPDINFPSEIIQPVYGIPILETIHFFCDACNRGYKSLDAVKSHQTKKKCSPELRYHRGYGQLIHVTHRRIIEVDITSLVKRTDPEPNHDSWLIEGITPAIDYSKITVAVPEDASNLNVFFSADGWLQHIRGHTPEALYEARRDSQEVDPYSDVVRRLSQQYLSNFQPIIQDKVNFGLLRKIGSTTPDKKFNFRRLKPSSVVKYSLVIHKLVFNCLRYYTSKTMITTFKYPELDSSQLDNLCALQEALQLGKSDEELLPLFDTVLFGLFAHKKHEYESSRKASKFFSPVISFIVLHCITEKGGTPMCSGISNVVAPVMYAIRRSILAKALQISANGVISDEDAVAHFEDYLLDGQSTPMSFAFNVAVLLRVLRQNEFNGSAFTYTDVLGTELSFQGHLLTLSNIKTMIEDHYLSYKSTLCQKAFFGDDIPPELLPEIELEKLVDDCQCHVMGYSFLDDPRNKFDQHKSKYGKWLLSDPSRRSNFLRIEGSQIFWNTRPLLLLLKSFQAVELDLAAGLVLSAGPSARGTEVGRQLLRERPGCFRNLGLVLHHLSLNSTTDKSSHQQLLDKFVPHIPSREWAVALIQYLITIRPFAVYIVKEVLQYDDDLVNRYLFCLWPGLKSTMTGEALKEKLCQITEKSLGHRYTLRNWRCLTTAILAYVADQELDGLTRQYFHDTANMHSTKTAIGKYGGNVAHAAASDSRVVFGCVKVGQSWQNRIGLKQQHEPKTDVPPTSQSMLGLHVCSTSESSLNQLQAFRKESVDAVASMVSESMASVARLYFPVPPVPHTSLHRVSDIEVHPSRLKALRLFLNDTNANWSCPEQAVFVEHLIYGRSNILGIIGTGFGKTTMIMFLAKCFAEGKIILVIMPLVALHEDFHTRALYYGLSASRWRVDQHFNPNASIITAAIEDLLNEDFINFALQLANENRLYRVGFEEIHKMWTDISYRPAFSFIHRIIPAGVPVFGTTGTLPEHLLGTLTKLTEALWTVVRMPSNRKELAYGVRRIPKGTSVRDAVVAYWKEVQPTYSPQDRCIVFCQTVQDSETIAKMLQVTPYNSDSENDEPVRKFVRGDQVILPATMKLGCGFHYPHVRDVIHLDLAYSIVDQLQEDSRGGRDGFRCNAITFVTESKSLPYNNSEYDLGATAVYNWSQQSDVCRRVVPSLFLDNVPITCFLLPDAQLCDYCESKVEQPPPDSLRWLPLVNNVQKGPTSTALSQTSRKRLPIHQESAHPSKKPRTDSDPFV</sequence>
<dbReference type="PROSITE" id="PS51194">
    <property type="entry name" value="HELICASE_CTER"/>
    <property type="match status" value="1"/>
</dbReference>
<feature type="region of interest" description="Disordered" evidence="4">
    <location>
        <begin position="1371"/>
        <end position="1406"/>
    </location>
</feature>
<gene>
    <name evidence="6" type="ORF">CPB83DRAFT_840860</name>
</gene>
<dbReference type="PANTHER" id="PTHR13710">
    <property type="entry name" value="DNA HELICASE RECQ FAMILY MEMBER"/>
    <property type="match status" value="1"/>
</dbReference>
<dbReference type="EMBL" id="MU157972">
    <property type="protein sequence ID" value="KAF9521947.1"/>
    <property type="molecule type" value="Genomic_DNA"/>
</dbReference>
<feature type="compositionally biased region" description="Polar residues" evidence="4">
    <location>
        <begin position="1371"/>
        <end position="1380"/>
    </location>
</feature>
<evidence type="ECO:0000313" key="7">
    <source>
        <dbReference type="Proteomes" id="UP000807306"/>
    </source>
</evidence>
<reference evidence="6" key="1">
    <citation type="submission" date="2020-11" db="EMBL/GenBank/DDBJ databases">
        <authorList>
            <consortium name="DOE Joint Genome Institute"/>
            <person name="Ahrendt S."/>
            <person name="Riley R."/>
            <person name="Andreopoulos W."/>
            <person name="Labutti K."/>
            <person name="Pangilinan J."/>
            <person name="Ruiz-Duenas F.J."/>
            <person name="Barrasa J.M."/>
            <person name="Sanchez-Garcia M."/>
            <person name="Camarero S."/>
            <person name="Miyauchi S."/>
            <person name="Serrano A."/>
            <person name="Linde D."/>
            <person name="Babiker R."/>
            <person name="Drula E."/>
            <person name="Ayuso-Fernandez I."/>
            <person name="Pacheco R."/>
            <person name="Padilla G."/>
            <person name="Ferreira P."/>
            <person name="Barriuso J."/>
            <person name="Kellner H."/>
            <person name="Castanera R."/>
            <person name="Alfaro M."/>
            <person name="Ramirez L."/>
            <person name="Pisabarro A.G."/>
            <person name="Kuo A."/>
            <person name="Tritt A."/>
            <person name="Lipzen A."/>
            <person name="He G."/>
            <person name="Yan M."/>
            <person name="Ng V."/>
            <person name="Cullen D."/>
            <person name="Martin F."/>
            <person name="Rosso M.-N."/>
            <person name="Henrissat B."/>
            <person name="Hibbett D."/>
            <person name="Martinez A.T."/>
            <person name="Grigoriev I.V."/>
        </authorList>
    </citation>
    <scope>NUCLEOTIDE SEQUENCE</scope>
    <source>
        <strain evidence="6">CBS 506.95</strain>
    </source>
</reference>
<dbReference type="OrthoDB" id="2507344at2759"/>
<feature type="compositionally biased region" description="Basic and acidic residues" evidence="4">
    <location>
        <begin position="1390"/>
        <end position="1406"/>
    </location>
</feature>
<dbReference type="SUPFAM" id="SSF52540">
    <property type="entry name" value="P-loop containing nucleoside triphosphate hydrolases"/>
    <property type="match status" value="1"/>
</dbReference>
<dbReference type="GO" id="GO:0005737">
    <property type="term" value="C:cytoplasm"/>
    <property type="evidence" value="ECO:0007669"/>
    <property type="project" value="TreeGrafter"/>
</dbReference>
<evidence type="ECO:0000313" key="6">
    <source>
        <dbReference type="EMBL" id="KAF9521947.1"/>
    </source>
</evidence>
<evidence type="ECO:0000256" key="3">
    <source>
        <dbReference type="ARBA" id="ARBA00034808"/>
    </source>
</evidence>
<proteinExistence type="inferred from homology"/>
<accession>A0A9P6E3Q6</accession>
<evidence type="ECO:0000256" key="4">
    <source>
        <dbReference type="SAM" id="MobiDB-lite"/>
    </source>
</evidence>
<dbReference type="InterPro" id="IPR013087">
    <property type="entry name" value="Znf_C2H2_type"/>
</dbReference>
<organism evidence="6 7">
    <name type="scientific">Crepidotus variabilis</name>
    <dbReference type="NCBI Taxonomy" id="179855"/>
    <lineage>
        <taxon>Eukaryota</taxon>
        <taxon>Fungi</taxon>
        <taxon>Dikarya</taxon>
        <taxon>Basidiomycota</taxon>
        <taxon>Agaricomycotina</taxon>
        <taxon>Agaricomycetes</taxon>
        <taxon>Agaricomycetidae</taxon>
        <taxon>Agaricales</taxon>
        <taxon>Agaricineae</taxon>
        <taxon>Crepidotaceae</taxon>
        <taxon>Crepidotus</taxon>
    </lineage>
</organism>
<dbReference type="GO" id="GO:0000724">
    <property type="term" value="P:double-strand break repair via homologous recombination"/>
    <property type="evidence" value="ECO:0007669"/>
    <property type="project" value="TreeGrafter"/>
</dbReference>